<feature type="domain" description="Laminin G" evidence="5">
    <location>
        <begin position="26"/>
        <end position="204"/>
    </location>
</feature>
<evidence type="ECO:0000259" key="5">
    <source>
        <dbReference type="PROSITE" id="PS50025"/>
    </source>
</evidence>
<gene>
    <name evidence="6" type="ORF">SMAX5B_015096</name>
</gene>
<comment type="caution">
    <text evidence="3">Lacks conserved residue(s) required for the propagation of feature annotation.</text>
</comment>
<protein>
    <submittedName>
        <fullName evidence="6">Putative collagen alpha-1(V) chain-like</fullName>
    </submittedName>
</protein>
<keyword evidence="6" id="KW-0176">Collagen</keyword>
<dbReference type="SUPFAM" id="SSF49899">
    <property type="entry name" value="Concanavalin A-like lectins/glucanases"/>
    <property type="match status" value="1"/>
</dbReference>
<keyword evidence="7" id="KW-1185">Reference proteome</keyword>
<dbReference type="SMART" id="SM00210">
    <property type="entry name" value="TSPN"/>
    <property type="match status" value="1"/>
</dbReference>
<dbReference type="InterPro" id="IPR001791">
    <property type="entry name" value="Laminin_G"/>
</dbReference>
<evidence type="ECO:0000313" key="6">
    <source>
        <dbReference type="EMBL" id="AWP14955.1"/>
    </source>
</evidence>
<dbReference type="AlphaFoldDB" id="A0A2U9CEC3"/>
<sequence>MAAARMAPRNLQTANKNEVNILQELSLQVSDASNASMRVEDSRCPVLQVGQYSTLALPLRQLFPDGLLVQLRSPQTEERSVFTMLGRDSHVALQLRISAHAVIFAATQQRHYEFPVSSLSDGKWHHVAVSVSAKRLAVYVDCSLLESVDWVHHGLGISTDGLLMVGGIIEGFETPFEGRLRQLTFLMDDPDAARQHCSLHPPRCGASAPKPPPRSPRTDNMLENILLSSNDLEDLLGDPEDRTSSRLGRTLRPKSFRWRGCGG</sequence>
<dbReference type="PROSITE" id="PS50025">
    <property type="entry name" value="LAM_G_DOMAIN"/>
    <property type="match status" value="1"/>
</dbReference>
<dbReference type="GO" id="GO:0005581">
    <property type="term" value="C:collagen trimer"/>
    <property type="evidence" value="ECO:0007669"/>
    <property type="project" value="UniProtKB-KW"/>
</dbReference>
<evidence type="ECO:0000256" key="1">
    <source>
        <dbReference type="ARBA" id="ARBA00022729"/>
    </source>
</evidence>
<dbReference type="EMBL" id="CP026258">
    <property type="protein sequence ID" value="AWP14955.1"/>
    <property type="molecule type" value="Genomic_DNA"/>
</dbReference>
<dbReference type="CDD" id="cd00110">
    <property type="entry name" value="LamG"/>
    <property type="match status" value="1"/>
</dbReference>
<dbReference type="InterPro" id="IPR013320">
    <property type="entry name" value="ConA-like_dom_sf"/>
</dbReference>
<dbReference type="Pfam" id="PF02210">
    <property type="entry name" value="Laminin_G_2"/>
    <property type="match status" value="1"/>
</dbReference>
<evidence type="ECO:0000256" key="3">
    <source>
        <dbReference type="PROSITE-ProRule" id="PRU00122"/>
    </source>
</evidence>
<dbReference type="InterPro" id="IPR048287">
    <property type="entry name" value="TSPN-like_N"/>
</dbReference>
<evidence type="ECO:0000313" key="7">
    <source>
        <dbReference type="Proteomes" id="UP000246464"/>
    </source>
</evidence>
<accession>A0A2U9CEC3</accession>
<evidence type="ECO:0000256" key="4">
    <source>
        <dbReference type="SAM" id="MobiDB-lite"/>
    </source>
</evidence>
<evidence type="ECO:0000256" key="2">
    <source>
        <dbReference type="ARBA" id="ARBA00022737"/>
    </source>
</evidence>
<keyword evidence="1" id="KW-0732">Signal</keyword>
<feature type="region of interest" description="Disordered" evidence="4">
    <location>
        <begin position="199"/>
        <end position="220"/>
    </location>
</feature>
<proteinExistence type="predicted"/>
<organism evidence="6 7">
    <name type="scientific">Scophthalmus maximus</name>
    <name type="common">Turbot</name>
    <name type="synonym">Psetta maxima</name>
    <dbReference type="NCBI Taxonomy" id="52904"/>
    <lineage>
        <taxon>Eukaryota</taxon>
        <taxon>Metazoa</taxon>
        <taxon>Chordata</taxon>
        <taxon>Craniata</taxon>
        <taxon>Vertebrata</taxon>
        <taxon>Euteleostomi</taxon>
        <taxon>Actinopterygii</taxon>
        <taxon>Neopterygii</taxon>
        <taxon>Teleostei</taxon>
        <taxon>Neoteleostei</taxon>
        <taxon>Acanthomorphata</taxon>
        <taxon>Carangaria</taxon>
        <taxon>Pleuronectiformes</taxon>
        <taxon>Pleuronectoidei</taxon>
        <taxon>Scophthalmidae</taxon>
        <taxon>Scophthalmus</taxon>
    </lineage>
</organism>
<dbReference type="Proteomes" id="UP000246464">
    <property type="component" value="Chromosome 16"/>
</dbReference>
<reference evidence="6 7" key="1">
    <citation type="submission" date="2017-12" db="EMBL/GenBank/DDBJ databases">
        <title>Integrating genomic resources of turbot (Scophthalmus maximus) in depth evaluation of genetic and physical mapping variation across individuals.</title>
        <authorList>
            <person name="Martinez P."/>
        </authorList>
    </citation>
    <scope>NUCLEOTIDE SEQUENCE [LARGE SCALE GENOMIC DNA]</scope>
</reference>
<name>A0A2U9CEC3_SCOMX</name>
<keyword evidence="2" id="KW-0677">Repeat</keyword>
<dbReference type="Gene3D" id="2.60.120.200">
    <property type="match status" value="1"/>
</dbReference>